<keyword evidence="10" id="KW-0966">Cell projection</keyword>
<dbReference type="InterPro" id="IPR001444">
    <property type="entry name" value="Flag_bb_rod_N"/>
</dbReference>
<evidence type="ECO:0000256" key="2">
    <source>
        <dbReference type="ARBA" id="ARBA00009677"/>
    </source>
</evidence>
<dbReference type="SUPFAM" id="SSF117143">
    <property type="entry name" value="Flagellar hook protein flgE"/>
    <property type="match status" value="1"/>
</dbReference>
<comment type="function">
    <text evidence="5">A flexible structure which links the flagellar filament to the drive apparatus in the basal body.</text>
</comment>
<keyword evidence="4 5" id="KW-0975">Bacterial flagellum</keyword>
<feature type="domain" description="Flagellar basal-body/hook protein C-terminal" evidence="7">
    <location>
        <begin position="366"/>
        <end position="407"/>
    </location>
</feature>
<evidence type="ECO:0000259" key="6">
    <source>
        <dbReference type="Pfam" id="PF00460"/>
    </source>
</evidence>
<evidence type="ECO:0000313" key="10">
    <source>
        <dbReference type="EMBL" id="RRO07606.1"/>
    </source>
</evidence>
<evidence type="ECO:0000259" key="8">
    <source>
        <dbReference type="Pfam" id="PF07559"/>
    </source>
</evidence>
<keyword evidence="10" id="KW-0969">Cilium</keyword>
<comment type="similarity">
    <text evidence="2 5">Belongs to the flagella basal body rod proteins family.</text>
</comment>
<comment type="caution">
    <text evidence="10">The sequence shown here is derived from an EMBL/GenBank/DDBJ whole genome shotgun (WGS) entry which is preliminary data.</text>
</comment>
<dbReference type="InterPro" id="IPR020013">
    <property type="entry name" value="Flagellar_FlgE/F/G"/>
</dbReference>
<dbReference type="InterPro" id="IPR010930">
    <property type="entry name" value="Flg_bb/hook_C_dom"/>
</dbReference>
<dbReference type="RefSeq" id="WP_116237985.1">
    <property type="nucleotide sequence ID" value="NZ_QHJW02000027.1"/>
</dbReference>
<keyword evidence="10" id="KW-0282">Flagellum</keyword>
<evidence type="ECO:0000259" key="9">
    <source>
        <dbReference type="Pfam" id="PF22692"/>
    </source>
</evidence>
<feature type="domain" description="Flagellar hook protein FlgE D2" evidence="8">
    <location>
        <begin position="156"/>
        <end position="289"/>
    </location>
</feature>
<evidence type="ECO:0000256" key="3">
    <source>
        <dbReference type="ARBA" id="ARBA00019015"/>
    </source>
</evidence>
<dbReference type="Pfam" id="PF00460">
    <property type="entry name" value="Flg_bb_rod"/>
    <property type="match status" value="1"/>
</dbReference>
<dbReference type="InterPro" id="IPR019776">
    <property type="entry name" value="Flagellar_basal_body_rod_CS"/>
</dbReference>
<dbReference type="InterPro" id="IPR037925">
    <property type="entry name" value="FlgE/F/G-like"/>
</dbReference>
<feature type="domain" description="Flagellar hook protein FlgE/F/G-like D1" evidence="9">
    <location>
        <begin position="76"/>
        <end position="140"/>
    </location>
</feature>
<name>A0A3R8PQ07_9GAMM</name>
<dbReference type="PANTHER" id="PTHR30435:SF1">
    <property type="entry name" value="FLAGELLAR HOOK PROTEIN FLGE"/>
    <property type="match status" value="1"/>
</dbReference>
<evidence type="ECO:0000256" key="4">
    <source>
        <dbReference type="ARBA" id="ARBA00023143"/>
    </source>
</evidence>
<dbReference type="InterPro" id="IPR037058">
    <property type="entry name" value="Falgellar_hook_FlgE_sf"/>
</dbReference>
<dbReference type="Pfam" id="PF06429">
    <property type="entry name" value="Flg_bbr_C"/>
    <property type="match status" value="1"/>
</dbReference>
<dbReference type="EMBL" id="QHJW02000027">
    <property type="protein sequence ID" value="RRO07606.1"/>
    <property type="molecule type" value="Genomic_DNA"/>
</dbReference>
<organism evidence="10 11">
    <name type="scientific">Pectobacterium aquaticum</name>
    <dbReference type="NCBI Taxonomy" id="2204145"/>
    <lineage>
        <taxon>Bacteria</taxon>
        <taxon>Pseudomonadati</taxon>
        <taxon>Pseudomonadota</taxon>
        <taxon>Gammaproteobacteria</taxon>
        <taxon>Enterobacterales</taxon>
        <taxon>Pectobacteriaceae</taxon>
        <taxon>Pectobacterium</taxon>
    </lineage>
</organism>
<feature type="domain" description="Flagellar basal body rod protein N-terminal" evidence="6">
    <location>
        <begin position="6"/>
        <end position="33"/>
    </location>
</feature>
<dbReference type="InterPro" id="IPR011491">
    <property type="entry name" value="FlgE_D2"/>
</dbReference>
<reference evidence="10" key="1">
    <citation type="submission" date="2018-11" db="EMBL/GenBank/DDBJ databases">
        <title>Draft genome sequences of proposed Pectobacterium aquaticum sp. nov. isolated in France from fresh water.</title>
        <authorList>
            <person name="Pedron J."/>
            <person name="Barny M.A."/>
        </authorList>
    </citation>
    <scope>NUCLEOTIDE SEQUENCE [LARGE SCALE GENOMIC DNA]</scope>
    <source>
        <strain evidence="10">A35-S23-M15</strain>
    </source>
</reference>
<evidence type="ECO:0000256" key="1">
    <source>
        <dbReference type="ARBA" id="ARBA00004117"/>
    </source>
</evidence>
<dbReference type="Pfam" id="PF07559">
    <property type="entry name" value="FlgE_D2"/>
    <property type="match status" value="1"/>
</dbReference>
<keyword evidence="11" id="KW-1185">Reference proteome</keyword>
<accession>A0A3R8PQ07</accession>
<evidence type="ECO:0000256" key="5">
    <source>
        <dbReference type="RuleBase" id="RU362116"/>
    </source>
</evidence>
<dbReference type="InterPro" id="IPR053967">
    <property type="entry name" value="LlgE_F_G-like_D1"/>
</dbReference>
<sequence>MGFSQAVSGLNAASNNLDVIGNNIANSATVGFKSGTVTFADMFAGSKVGMGVKVASVLQDFGNGTVTSSSRDLDIAISGGGFYRLQDTNGSTYYSRNGQFMLDGRNIVNAQGMQLTGYPVAGTPPVVQTGADPVPLTVPDGDMLSSATNKAALKANLKSSDPVPATAWATNPGAEGTYNSKTALTTYDSQGNVHNFTLYFVKTANNTWQTYAKDDSITPVTPASYQNAGTLNFDTNGALSSTGATAHTPFTINLVGTNGAATNTFALDLTGSIQQNTEYSYKSPTQNGFAPGSLTGFAINDDGTIEGSYSNGQKQALGQILLASFANPEGLSPEGDNAWSETASSGQAVVGLAGTGSLGKLIGKSTESSNVDLSKELVSMIVAQRNYQSNAQTIKTQDSILQTLVSLR</sequence>
<proteinExistence type="inferred from homology"/>
<dbReference type="Gene3D" id="2.60.98.20">
    <property type="entry name" value="Flagellar hook protein FlgE"/>
    <property type="match status" value="1"/>
</dbReference>
<protein>
    <recommendedName>
        <fullName evidence="3 5">Flagellar hook protein FlgE</fullName>
    </recommendedName>
</protein>
<dbReference type="Pfam" id="PF22692">
    <property type="entry name" value="LlgE_F_G_D1"/>
    <property type="match status" value="1"/>
</dbReference>
<gene>
    <name evidence="10" type="ORF">DMB85_012740</name>
</gene>
<dbReference type="PANTHER" id="PTHR30435">
    <property type="entry name" value="FLAGELLAR PROTEIN"/>
    <property type="match status" value="1"/>
</dbReference>
<evidence type="ECO:0000259" key="7">
    <source>
        <dbReference type="Pfam" id="PF06429"/>
    </source>
</evidence>
<dbReference type="NCBIfam" id="TIGR03506">
    <property type="entry name" value="FlgEFG_subfam"/>
    <property type="match status" value="1"/>
</dbReference>
<dbReference type="Proteomes" id="UP000256817">
    <property type="component" value="Unassembled WGS sequence"/>
</dbReference>
<dbReference type="NCBIfam" id="NF004238">
    <property type="entry name" value="PRK05682.1-1"/>
    <property type="match status" value="1"/>
</dbReference>
<dbReference type="PROSITE" id="PS00588">
    <property type="entry name" value="FLAGELLA_BB_ROD"/>
    <property type="match status" value="1"/>
</dbReference>
<evidence type="ECO:0000313" key="11">
    <source>
        <dbReference type="Proteomes" id="UP000256817"/>
    </source>
</evidence>
<comment type="subcellular location">
    <subcellularLocation>
        <location evidence="1 5">Bacterial flagellum basal body</location>
    </subcellularLocation>
</comment>